<organism evidence="6 7">
    <name type="scientific">Nocardia pseudobrasiliensis</name>
    <dbReference type="NCBI Taxonomy" id="45979"/>
    <lineage>
        <taxon>Bacteria</taxon>
        <taxon>Bacillati</taxon>
        <taxon>Actinomycetota</taxon>
        <taxon>Actinomycetes</taxon>
        <taxon>Mycobacteriales</taxon>
        <taxon>Nocardiaceae</taxon>
        <taxon>Nocardia</taxon>
    </lineage>
</organism>
<dbReference type="Proteomes" id="UP000254869">
    <property type="component" value="Unassembled WGS sequence"/>
</dbReference>
<keyword evidence="2" id="KW-0067">ATP-binding</keyword>
<proteinExistence type="predicted"/>
<keyword evidence="5" id="KW-1133">Transmembrane helix</keyword>
<dbReference type="GO" id="GO:0140662">
    <property type="term" value="F:ATP-dependent protein folding chaperone"/>
    <property type="evidence" value="ECO:0007669"/>
    <property type="project" value="InterPro"/>
</dbReference>
<feature type="compositionally biased region" description="Low complexity" evidence="4">
    <location>
        <begin position="319"/>
        <end position="339"/>
    </location>
</feature>
<protein>
    <submittedName>
        <fullName evidence="6">Hsp70 protein</fullName>
    </submittedName>
</protein>
<evidence type="ECO:0000313" key="7">
    <source>
        <dbReference type="Proteomes" id="UP000254869"/>
    </source>
</evidence>
<accession>A0A370ICP7</accession>
<feature type="transmembrane region" description="Helical" evidence="5">
    <location>
        <begin position="241"/>
        <end position="261"/>
    </location>
</feature>
<feature type="transmembrane region" description="Helical" evidence="5">
    <location>
        <begin position="6"/>
        <end position="26"/>
    </location>
</feature>
<keyword evidence="3" id="KW-0143">Chaperone</keyword>
<evidence type="ECO:0000256" key="1">
    <source>
        <dbReference type="ARBA" id="ARBA00022741"/>
    </source>
</evidence>
<evidence type="ECO:0000256" key="3">
    <source>
        <dbReference type="ARBA" id="ARBA00023186"/>
    </source>
</evidence>
<comment type="caution">
    <text evidence="6">The sequence shown here is derived from an EMBL/GenBank/DDBJ whole genome shotgun (WGS) entry which is preliminary data.</text>
</comment>
<dbReference type="STRING" id="1210086.GCA_001613105_04763"/>
<dbReference type="AlphaFoldDB" id="A0A370ICP7"/>
<evidence type="ECO:0000256" key="2">
    <source>
        <dbReference type="ARBA" id="ARBA00022840"/>
    </source>
</evidence>
<dbReference type="Pfam" id="PF00012">
    <property type="entry name" value="HSP70"/>
    <property type="match status" value="1"/>
</dbReference>
<keyword evidence="5" id="KW-0812">Transmembrane</keyword>
<keyword evidence="1" id="KW-0547">Nucleotide-binding</keyword>
<keyword evidence="5" id="KW-0472">Membrane</keyword>
<reference evidence="6 7" key="1">
    <citation type="submission" date="2018-07" db="EMBL/GenBank/DDBJ databases">
        <title>Genomic Encyclopedia of Type Strains, Phase IV (KMG-IV): sequencing the most valuable type-strain genomes for metagenomic binning, comparative biology and taxonomic classification.</title>
        <authorList>
            <person name="Goeker M."/>
        </authorList>
    </citation>
    <scope>NUCLEOTIDE SEQUENCE [LARGE SCALE GENOMIC DNA]</scope>
    <source>
        <strain evidence="6 7">DSM 44290</strain>
    </source>
</reference>
<evidence type="ECO:0000256" key="4">
    <source>
        <dbReference type="SAM" id="MobiDB-lite"/>
    </source>
</evidence>
<dbReference type="EMBL" id="QQBC01000003">
    <property type="protein sequence ID" value="RDI67184.1"/>
    <property type="molecule type" value="Genomic_DNA"/>
</dbReference>
<dbReference type="InterPro" id="IPR013126">
    <property type="entry name" value="Hsp_70_fam"/>
</dbReference>
<feature type="region of interest" description="Disordered" evidence="4">
    <location>
        <begin position="301"/>
        <end position="350"/>
    </location>
</feature>
<dbReference type="RefSeq" id="WP_147287901.1">
    <property type="nucleotide sequence ID" value="NZ_QQBC01000003.1"/>
</dbReference>
<dbReference type="Gene3D" id="3.30.420.40">
    <property type="match status" value="1"/>
</dbReference>
<dbReference type="InterPro" id="IPR043129">
    <property type="entry name" value="ATPase_NBD"/>
</dbReference>
<sequence length="362" mass="36888">MVDRTAIAGVGMSFGAATTVFATVAANGRIAVDSRRAVAPNSGAVFDLLDSVPSGAGVVVARSGARDADLPKRVRSLAEPLAAVEWFRHEHGPLSPGRVLVYDLGATSLDVAVVQVGPDGARIIGTPARSLGFGGIPLGASIVENAASPADYDDLRAAHIRASFTVIHQALRAAQTSLADIDRILVVGGASRAPEVAATLSELERPVLTSTDPADCLAIGAALHAARRAVPMTGLASRRPLVLAGATVVSVLGIAGASLFLPASGTSTPTPRTVIAPQPVASPGTIESAAPIPAADVALKEASQQGIPEPEPSIVGNVAPAPIAPHADTPAPDAPNSDAPPRHHTGSRSHHGWLYLPWRQHR</sequence>
<dbReference type="SUPFAM" id="SSF53067">
    <property type="entry name" value="Actin-like ATPase domain"/>
    <property type="match status" value="1"/>
</dbReference>
<keyword evidence="7" id="KW-1185">Reference proteome</keyword>
<name>A0A370ICP7_9NOCA</name>
<gene>
    <name evidence="6" type="ORF">DFR76_103255</name>
</gene>
<evidence type="ECO:0000256" key="5">
    <source>
        <dbReference type="SAM" id="Phobius"/>
    </source>
</evidence>
<dbReference type="GO" id="GO:0005524">
    <property type="term" value="F:ATP binding"/>
    <property type="evidence" value="ECO:0007669"/>
    <property type="project" value="UniProtKB-KW"/>
</dbReference>
<evidence type="ECO:0000313" key="6">
    <source>
        <dbReference type="EMBL" id="RDI67184.1"/>
    </source>
</evidence>